<gene>
    <name evidence="1" type="ORF">Lqui_1971</name>
</gene>
<dbReference type="PATRIC" id="fig|45073.5.peg.2079"/>
<keyword evidence="2" id="KW-1185">Reference proteome</keyword>
<dbReference type="RefSeq" id="WP_058508074.1">
    <property type="nucleotide sequence ID" value="NZ_CAAAIK010000028.1"/>
</dbReference>
<dbReference type="STRING" id="45073.Lqui_1971"/>
<organism evidence="1 2">
    <name type="scientific">Legionella quinlivanii</name>
    <dbReference type="NCBI Taxonomy" id="45073"/>
    <lineage>
        <taxon>Bacteria</taxon>
        <taxon>Pseudomonadati</taxon>
        <taxon>Pseudomonadota</taxon>
        <taxon>Gammaproteobacteria</taxon>
        <taxon>Legionellales</taxon>
        <taxon>Legionellaceae</taxon>
        <taxon>Legionella</taxon>
    </lineage>
</organism>
<name>A0A0W0XXY8_9GAMM</name>
<reference evidence="1 2" key="1">
    <citation type="submission" date="2015-11" db="EMBL/GenBank/DDBJ databases">
        <title>Genomic analysis of 38 Legionella species identifies large and diverse effector repertoires.</title>
        <authorList>
            <person name="Burstein D."/>
            <person name="Amaro F."/>
            <person name="Zusman T."/>
            <person name="Lifshitz Z."/>
            <person name="Cohen O."/>
            <person name="Gilbert J.A."/>
            <person name="Pupko T."/>
            <person name="Shuman H.A."/>
            <person name="Segal G."/>
        </authorList>
    </citation>
    <scope>NUCLEOTIDE SEQUENCE [LARGE SCALE GENOMIC DNA]</scope>
    <source>
        <strain evidence="1 2">CDC#1442-AUS-E</strain>
    </source>
</reference>
<comment type="caution">
    <text evidence="1">The sequence shown here is derived from an EMBL/GenBank/DDBJ whole genome shotgun (WGS) entry which is preliminary data.</text>
</comment>
<sequence length="141" mass="15784">MTGFFNRSGAVVPENKEASPSWYYVPVLEQFRNQTAGNKRMWLCASQSNVVRQFYTSTDALKKALFSRLGANQTLSCYKVWLSAEQKENLVQLNNNPEIFTAAISLQSTQIRSLIKLREQEIEEVNPNFGEAVPASASCAA</sequence>
<evidence type="ECO:0000313" key="2">
    <source>
        <dbReference type="Proteomes" id="UP000054618"/>
    </source>
</evidence>
<accession>A0A0W0XXY8</accession>
<proteinExistence type="predicted"/>
<dbReference type="EMBL" id="LNYS01000011">
    <property type="protein sequence ID" value="KTD49139.1"/>
    <property type="molecule type" value="Genomic_DNA"/>
</dbReference>
<dbReference type="Proteomes" id="UP000054618">
    <property type="component" value="Unassembled WGS sequence"/>
</dbReference>
<protein>
    <submittedName>
        <fullName evidence="1">Uncharacterized protein</fullName>
    </submittedName>
</protein>
<dbReference type="OrthoDB" id="5645330at2"/>
<dbReference type="AlphaFoldDB" id="A0A0W0XXY8"/>
<evidence type="ECO:0000313" key="1">
    <source>
        <dbReference type="EMBL" id="KTD49139.1"/>
    </source>
</evidence>